<protein>
    <submittedName>
        <fullName evidence="1">Uncharacterized protein</fullName>
    </submittedName>
</protein>
<evidence type="ECO:0000313" key="2">
    <source>
        <dbReference type="Proteomes" id="UP001153555"/>
    </source>
</evidence>
<feature type="non-terminal residue" evidence="1">
    <location>
        <position position="1"/>
    </location>
</feature>
<dbReference type="Proteomes" id="UP001153555">
    <property type="component" value="Unassembled WGS sequence"/>
</dbReference>
<accession>A0A9N7NKT0</accession>
<sequence>NPSKNNISSKGNNITSTTQLALRAMLMEDAHTQKITDRLIYLAWQMYQLQIKNSQPVASM</sequence>
<keyword evidence="2" id="KW-1185">Reference proteome</keyword>
<name>A0A9N7NKT0_STRHE</name>
<gene>
    <name evidence="1" type="ORF">SHERM_27843</name>
</gene>
<feature type="non-terminal residue" evidence="1">
    <location>
        <position position="60"/>
    </location>
</feature>
<comment type="caution">
    <text evidence="1">The sequence shown here is derived from an EMBL/GenBank/DDBJ whole genome shotgun (WGS) entry which is preliminary data.</text>
</comment>
<proteinExistence type="predicted"/>
<reference evidence="1" key="1">
    <citation type="submission" date="2019-12" db="EMBL/GenBank/DDBJ databases">
        <authorList>
            <person name="Scholes J."/>
        </authorList>
    </citation>
    <scope>NUCLEOTIDE SEQUENCE</scope>
</reference>
<evidence type="ECO:0000313" key="1">
    <source>
        <dbReference type="EMBL" id="CAA0832568.1"/>
    </source>
</evidence>
<dbReference type="EMBL" id="CACSLK010027834">
    <property type="protein sequence ID" value="CAA0832568.1"/>
    <property type="molecule type" value="Genomic_DNA"/>
</dbReference>
<organism evidence="1 2">
    <name type="scientific">Striga hermonthica</name>
    <name type="common">Purple witchweed</name>
    <name type="synonym">Buchnera hermonthica</name>
    <dbReference type="NCBI Taxonomy" id="68872"/>
    <lineage>
        <taxon>Eukaryota</taxon>
        <taxon>Viridiplantae</taxon>
        <taxon>Streptophyta</taxon>
        <taxon>Embryophyta</taxon>
        <taxon>Tracheophyta</taxon>
        <taxon>Spermatophyta</taxon>
        <taxon>Magnoliopsida</taxon>
        <taxon>eudicotyledons</taxon>
        <taxon>Gunneridae</taxon>
        <taxon>Pentapetalae</taxon>
        <taxon>asterids</taxon>
        <taxon>lamiids</taxon>
        <taxon>Lamiales</taxon>
        <taxon>Orobanchaceae</taxon>
        <taxon>Buchnereae</taxon>
        <taxon>Striga</taxon>
    </lineage>
</organism>
<dbReference type="AlphaFoldDB" id="A0A9N7NKT0"/>